<feature type="region of interest" description="Disordered" evidence="1">
    <location>
        <begin position="948"/>
        <end position="971"/>
    </location>
</feature>
<dbReference type="EMBL" id="CAVNYO010000157">
    <property type="protein sequence ID" value="CAK5269909.1"/>
    <property type="molecule type" value="Genomic_DNA"/>
</dbReference>
<protein>
    <recommendedName>
        <fullName evidence="2">Methyltransferase domain-containing protein</fullName>
    </recommendedName>
</protein>
<dbReference type="Proteomes" id="UP001295794">
    <property type="component" value="Unassembled WGS sequence"/>
</dbReference>
<sequence length="987" mass="108380">MSSRRPATSPGPGGNPVPTKAASADGTPSSAMKPPLQKRHSTYTFTTPTLDHPSPAVAPPRPPRNPARSPVPASRQVKKPQRPSTATGGREEVRPLGNRYPRFGISFPFGQVTPWEFFPANIPLDGLPLNGSDNIVEVATGKREDVLPWELFPAPLYDVGAASKPIDNASHAPNNGTPNVHTPHYRQPRPSGSSGHGSILSDISRIRRRKSTGAKPPIATPVATPTTSHFASPPRVSTSDSSNGHLQRRRESHSPRLLHKTPSAATVRPPVSTSTVSGPESVSHSADIPSAEKTPTVDSHLDKPHLAEDLKFSTADRTILKELKRNISARAAQFVIKGGLDDRSGYQPGGASFMRMGAKHHAFDHDEVPYPRSYAREVLDLDVWETMACQRICNSLTWHVFEEPPTRILDIGCGTGTWVMNCGVAWKDSHFVGLDVVPLHPDLGASELATRITWVQANFLEGLPFPNDEFDFVHIKRIALGVPEDKWDSLFEEIVRILKPGGAFEFIEEDLFFPGKTCEDENASDNDDVRSDTVSEMRYAPPPSDGSDLEDDASVITGSGGSRVSYDGTPNTSVGAIPEEDEVPNRPYRHSYQVLSTAQAGQTYGPSGSANSLETDKKGKPRGYSTSTLPTSANYRHPSELLPPARPANVPFLHRPLAQAPPNPRDHSTLERIYNEMNASRFINLSPLSLLANLVGLYFKDVRTHPPLQFAFPPAAAVPAAESDSSDSDDARDAIVARPRRESLPAPAPWGEDRFVGTRDLLKRESRYISLDDSRMSALSPAAHSSFASRSPVARPALNRLPNSTLNIDVQSLNMHLGLRMAEVLACSESMWEWILSYQVGVRRDRAAGRPRTGSLASEIGGRRSSRLPLVVSDPETAAFKNDVLDLTREDFDALLVRFEMDMKEQMALGSVLRNEFGWPCQPLAPSQDRKVFITSCERWDQWQQRNQRRSRSPYQVDGWDVASSPPLPPEQRLSRSMGVFVAWKPL</sequence>
<organism evidence="3 4">
    <name type="scientific">Mycena citricolor</name>
    <dbReference type="NCBI Taxonomy" id="2018698"/>
    <lineage>
        <taxon>Eukaryota</taxon>
        <taxon>Fungi</taxon>
        <taxon>Dikarya</taxon>
        <taxon>Basidiomycota</taxon>
        <taxon>Agaricomycotina</taxon>
        <taxon>Agaricomycetes</taxon>
        <taxon>Agaricomycetidae</taxon>
        <taxon>Agaricales</taxon>
        <taxon>Marasmiineae</taxon>
        <taxon>Mycenaceae</taxon>
        <taxon>Mycena</taxon>
    </lineage>
</organism>
<dbReference type="InterPro" id="IPR029063">
    <property type="entry name" value="SAM-dependent_MTases_sf"/>
</dbReference>
<dbReference type="SUPFAM" id="SSF53335">
    <property type="entry name" value="S-adenosyl-L-methionine-dependent methyltransferases"/>
    <property type="match status" value="1"/>
</dbReference>
<feature type="region of interest" description="Disordered" evidence="1">
    <location>
        <begin position="165"/>
        <end position="300"/>
    </location>
</feature>
<evidence type="ECO:0000313" key="4">
    <source>
        <dbReference type="Proteomes" id="UP001295794"/>
    </source>
</evidence>
<dbReference type="PANTHER" id="PTHR43591:SF24">
    <property type="entry name" value="2-METHOXY-6-POLYPRENYL-1,4-BENZOQUINOL METHYLASE, MITOCHONDRIAL"/>
    <property type="match status" value="1"/>
</dbReference>
<gene>
    <name evidence="3" type="ORF">MYCIT1_LOCUS13986</name>
</gene>
<accession>A0AAD2H4K4</accession>
<feature type="region of interest" description="Disordered" evidence="1">
    <location>
        <begin position="1"/>
        <end position="96"/>
    </location>
</feature>
<name>A0AAD2H4K4_9AGAR</name>
<feature type="compositionally biased region" description="Polar residues" evidence="1">
    <location>
        <begin position="235"/>
        <end position="245"/>
    </location>
</feature>
<feature type="region of interest" description="Disordered" evidence="1">
    <location>
        <begin position="598"/>
        <end position="637"/>
    </location>
</feature>
<proteinExistence type="predicted"/>
<feature type="compositionally biased region" description="Low complexity" evidence="1">
    <location>
        <begin position="214"/>
        <end position="227"/>
    </location>
</feature>
<feature type="compositionally biased region" description="Low complexity" evidence="1">
    <location>
        <begin position="66"/>
        <end position="75"/>
    </location>
</feature>
<dbReference type="CDD" id="cd02440">
    <property type="entry name" value="AdoMet_MTases"/>
    <property type="match status" value="1"/>
</dbReference>
<dbReference type="InterPro" id="IPR041698">
    <property type="entry name" value="Methyltransf_25"/>
</dbReference>
<feature type="compositionally biased region" description="Pro residues" evidence="1">
    <location>
        <begin position="56"/>
        <end position="65"/>
    </location>
</feature>
<comment type="caution">
    <text evidence="3">The sequence shown here is derived from an EMBL/GenBank/DDBJ whole genome shotgun (WGS) entry which is preliminary data.</text>
</comment>
<keyword evidence="4" id="KW-1185">Reference proteome</keyword>
<evidence type="ECO:0000313" key="3">
    <source>
        <dbReference type="EMBL" id="CAK5269909.1"/>
    </source>
</evidence>
<feature type="compositionally biased region" description="Polar residues" evidence="1">
    <location>
        <begin position="171"/>
        <end position="180"/>
    </location>
</feature>
<dbReference type="Pfam" id="PF13649">
    <property type="entry name" value="Methyltransf_25"/>
    <property type="match status" value="1"/>
</dbReference>
<feature type="region of interest" description="Disordered" evidence="1">
    <location>
        <begin position="517"/>
        <end position="585"/>
    </location>
</feature>
<dbReference type="GO" id="GO:0008168">
    <property type="term" value="F:methyltransferase activity"/>
    <property type="evidence" value="ECO:0007669"/>
    <property type="project" value="TreeGrafter"/>
</dbReference>
<dbReference type="Gene3D" id="3.40.50.150">
    <property type="entry name" value="Vaccinia Virus protein VP39"/>
    <property type="match status" value="1"/>
</dbReference>
<feature type="compositionally biased region" description="Polar residues" evidence="1">
    <location>
        <begin position="624"/>
        <end position="634"/>
    </location>
</feature>
<evidence type="ECO:0000259" key="2">
    <source>
        <dbReference type="Pfam" id="PF13649"/>
    </source>
</evidence>
<feature type="compositionally biased region" description="Polar residues" evidence="1">
    <location>
        <begin position="271"/>
        <end position="284"/>
    </location>
</feature>
<feature type="compositionally biased region" description="Polar residues" evidence="1">
    <location>
        <begin position="598"/>
        <end position="613"/>
    </location>
</feature>
<dbReference type="AlphaFoldDB" id="A0AAD2H4K4"/>
<dbReference type="PANTHER" id="PTHR43591">
    <property type="entry name" value="METHYLTRANSFERASE"/>
    <property type="match status" value="1"/>
</dbReference>
<evidence type="ECO:0000256" key="1">
    <source>
        <dbReference type="SAM" id="MobiDB-lite"/>
    </source>
</evidence>
<feature type="domain" description="Methyltransferase" evidence="2">
    <location>
        <begin position="408"/>
        <end position="502"/>
    </location>
</feature>
<reference evidence="3" key="1">
    <citation type="submission" date="2023-11" db="EMBL/GenBank/DDBJ databases">
        <authorList>
            <person name="De Vega J J."/>
            <person name="De Vega J J."/>
        </authorList>
    </citation>
    <scope>NUCLEOTIDE SEQUENCE</scope>
</reference>
<feature type="compositionally biased region" description="Basic residues" evidence="1">
    <location>
        <begin position="246"/>
        <end position="259"/>
    </location>
</feature>